<accession>A0ABQ6C6I9</accession>
<evidence type="ECO:0000313" key="2">
    <source>
        <dbReference type="Proteomes" id="UP001156903"/>
    </source>
</evidence>
<evidence type="ECO:0000313" key="1">
    <source>
        <dbReference type="EMBL" id="GLS15928.1"/>
    </source>
</evidence>
<dbReference type="Proteomes" id="UP001156903">
    <property type="component" value="Unassembled WGS sequence"/>
</dbReference>
<protein>
    <submittedName>
        <fullName evidence="1">Uncharacterized protein</fullName>
    </submittedName>
</protein>
<comment type="caution">
    <text evidence="1">The sequence shown here is derived from an EMBL/GenBank/DDBJ whole genome shotgun (WGS) entry which is preliminary data.</text>
</comment>
<dbReference type="RefSeq" id="WP_284308738.1">
    <property type="nucleotide sequence ID" value="NZ_BSPB01000038.1"/>
</dbReference>
<gene>
    <name evidence="1" type="ORF">GCM10007935_33650</name>
</gene>
<reference evidence="2" key="1">
    <citation type="journal article" date="2019" name="Int. J. Syst. Evol. Microbiol.">
        <title>The Global Catalogue of Microorganisms (GCM) 10K type strain sequencing project: providing services to taxonomists for standard genome sequencing and annotation.</title>
        <authorList>
            <consortium name="The Broad Institute Genomics Platform"/>
            <consortium name="The Broad Institute Genome Sequencing Center for Infectious Disease"/>
            <person name="Wu L."/>
            <person name="Ma J."/>
        </authorList>
    </citation>
    <scope>NUCLEOTIDE SEQUENCE [LARGE SCALE GENOMIC DNA]</scope>
    <source>
        <strain evidence="2">NBRC 109341</strain>
    </source>
</reference>
<name>A0ABQ6C6I9_9BURK</name>
<organism evidence="1 2">
    <name type="scientific">Hydrogenophaga electricum</name>
    <dbReference type="NCBI Taxonomy" id="1230953"/>
    <lineage>
        <taxon>Bacteria</taxon>
        <taxon>Pseudomonadati</taxon>
        <taxon>Pseudomonadota</taxon>
        <taxon>Betaproteobacteria</taxon>
        <taxon>Burkholderiales</taxon>
        <taxon>Comamonadaceae</taxon>
        <taxon>Hydrogenophaga</taxon>
    </lineage>
</organism>
<proteinExistence type="predicted"/>
<dbReference type="EMBL" id="BSPB01000038">
    <property type="protein sequence ID" value="GLS15928.1"/>
    <property type="molecule type" value="Genomic_DNA"/>
</dbReference>
<dbReference type="PROSITE" id="PS51257">
    <property type="entry name" value="PROKAR_LIPOPROTEIN"/>
    <property type="match status" value="1"/>
</dbReference>
<sequence>MKKYSGSSVEKLTRRQMMASSVLGGVAMVLSACGGGGGGDSSDGEIDLVAAYDRVLGCMSYEDIVKAVGVKPNLYDSGNTLKWGGGDYILLVDLINEVANSKELYKGLNKLKRHGFAEDC</sequence>
<keyword evidence="2" id="KW-1185">Reference proteome</keyword>